<evidence type="ECO:0000256" key="1">
    <source>
        <dbReference type="ARBA" id="ARBA00004141"/>
    </source>
</evidence>
<dbReference type="EMBL" id="JAFREM010000002">
    <property type="protein sequence ID" value="MBO1304657.1"/>
    <property type="molecule type" value="Genomic_DNA"/>
</dbReference>
<dbReference type="SUPFAM" id="SSF56784">
    <property type="entry name" value="HAD-like"/>
    <property type="match status" value="1"/>
</dbReference>
<gene>
    <name evidence="10" type="ORF">JZO70_00680</name>
</gene>
<evidence type="ECO:0000256" key="5">
    <source>
        <dbReference type="ARBA" id="ARBA00022967"/>
    </source>
</evidence>
<dbReference type="InterPro" id="IPR059000">
    <property type="entry name" value="ATPase_P-type_domA"/>
</dbReference>
<accession>A0ABS3L4Y1</accession>
<dbReference type="Pfam" id="PF00690">
    <property type="entry name" value="Cation_ATPase_N"/>
    <property type="match status" value="1"/>
</dbReference>
<evidence type="ECO:0000256" key="4">
    <source>
        <dbReference type="ARBA" id="ARBA00022840"/>
    </source>
</evidence>
<dbReference type="PRINTS" id="PR00119">
    <property type="entry name" value="CATATPASE"/>
</dbReference>
<dbReference type="InterPro" id="IPR004014">
    <property type="entry name" value="ATPase_P-typ_cation-transptr_N"/>
</dbReference>
<dbReference type="SFLD" id="SFLDS00003">
    <property type="entry name" value="Haloacid_Dehalogenase"/>
    <property type="match status" value="1"/>
</dbReference>
<feature type="transmembrane region" description="Helical" evidence="8">
    <location>
        <begin position="241"/>
        <end position="262"/>
    </location>
</feature>
<reference evidence="10 11" key="1">
    <citation type="submission" date="2021-03" db="EMBL/GenBank/DDBJ databases">
        <title>Enterococcal diversity collection.</title>
        <authorList>
            <person name="Gilmore M.S."/>
            <person name="Schwartzman J."/>
            <person name="Van Tyne D."/>
            <person name="Martin M."/>
            <person name="Earl A.M."/>
            <person name="Manson A.L."/>
            <person name="Straub T."/>
            <person name="Salamzade R."/>
            <person name="Saavedra J."/>
            <person name="Lebreton F."/>
            <person name="Prichula J."/>
            <person name="Schaufler K."/>
            <person name="Gaca A."/>
            <person name="Sgardioli B."/>
            <person name="Wagenaar J."/>
            <person name="Strong T."/>
        </authorList>
    </citation>
    <scope>NUCLEOTIDE SEQUENCE [LARGE SCALE GENOMIC DNA]</scope>
    <source>
        <strain evidence="10 11">669A</strain>
    </source>
</reference>
<dbReference type="Gene3D" id="3.40.1110.10">
    <property type="entry name" value="Calcium-transporting ATPase, cytoplasmic domain N"/>
    <property type="match status" value="1"/>
</dbReference>
<keyword evidence="2 8" id="KW-0812">Transmembrane</keyword>
<proteinExistence type="predicted"/>
<dbReference type="InterPro" id="IPR023298">
    <property type="entry name" value="ATPase_P-typ_TM_dom_sf"/>
</dbReference>
<comment type="caution">
    <text evidence="10">The sequence shown here is derived from an EMBL/GenBank/DDBJ whole genome shotgun (WGS) entry which is preliminary data.</text>
</comment>
<evidence type="ECO:0000259" key="9">
    <source>
        <dbReference type="SMART" id="SM00831"/>
    </source>
</evidence>
<sequence length="887" mass="95855">MYQKKLSEVLVETRTSEEGLTKQEAQTRLTDQGPNQLKEAPRKSSLQLFFETFKDAMVIVLLIVATVQLVMGAYVESIVIFAVLLLNSVVSVVQTKKAEGSLAALKSLSAPDANVIREGKELSILAMDLVVGDVVLLEAGDYVPADGRLLEEGSLKVDEGMLTGESTPAEKEVQMIEATVPIGDRLNMVCSGTIVTYGRGKFVVTATGNNTAIGEVAGLLETTVEQKTPLQRGLDRFSKKLSLAILGLSLVILGVQVARIFMGGGSGDMTADLVNAFMFAIAVAVAAIPEALQSIVTIVLSLGTKKMAKEHAIIRKLPAVETLGSTSVICTDKTGTLTQNRMTVVDYFLPNGQTGEFSKTPENWTKDERRLVEISVLANDAAIAEDGAKLGDPTEVALIDFSNKQEQPYNDVRKKYPRINELPFDSDRKLMSTQHEIDGEKLLLTKGGPDIVINRSSQVLVDGEVVPMTEEHKQRIQQQNEAFSERALRVLAFAYKPLADRDLEFEDEEELVFVGLMAMIDPPREEVFQAVSDARDAGMKTVMITGDHKTTAVAIAKEIGISADGDLALTGTELDQLSEEELMERLEQVTVYARVSPENKIRIIRAWQNKGKISAMTGDGVNDAPALKQADIGIAMGTGTDVAKDAAAMVLTDDNFASIISAVKVGRNVYDNIKKAIAYLFAGNLGAIIAIIVALVMGWNNPFTALQLLFINLVNDSLPAIALGMEKPEPTIMQRAPRDPDEGIFTGKTLSSVTYRGILIAAAVIFAQWLGMQESAELGIAMAFSTLIMSRTLQTLPARSNTQTSWQAGFFANKMVWLAILVCGGLYSVTLIPGVREIFAIPASFTLSHVGTSLVLALAAVILMEITKLILLKVQGHSAEEMADTKA</sequence>
<dbReference type="InterPro" id="IPR008250">
    <property type="entry name" value="ATPase_P-typ_transduc_dom_A_sf"/>
</dbReference>
<dbReference type="InterPro" id="IPR018303">
    <property type="entry name" value="ATPase_P-typ_P_site"/>
</dbReference>
<dbReference type="InterPro" id="IPR001757">
    <property type="entry name" value="P_typ_ATPase"/>
</dbReference>
<evidence type="ECO:0000313" key="10">
    <source>
        <dbReference type="EMBL" id="MBO1304657.1"/>
    </source>
</evidence>
<feature type="transmembrane region" description="Helical" evidence="8">
    <location>
        <begin position="838"/>
        <end position="863"/>
    </location>
</feature>
<protein>
    <submittedName>
        <fullName evidence="10">Cation-translocating P-type ATPase</fullName>
    </submittedName>
</protein>
<dbReference type="SUPFAM" id="SSF81660">
    <property type="entry name" value="Metal cation-transporting ATPase, ATP-binding domain N"/>
    <property type="match status" value="1"/>
</dbReference>
<dbReference type="Gene3D" id="1.20.1110.10">
    <property type="entry name" value="Calcium-transporting ATPase, transmembrane domain"/>
    <property type="match status" value="1"/>
</dbReference>
<name>A0ABS3L4Y1_9ENTE</name>
<dbReference type="SUPFAM" id="SSF81665">
    <property type="entry name" value="Calcium ATPase, transmembrane domain M"/>
    <property type="match status" value="1"/>
</dbReference>
<evidence type="ECO:0000256" key="3">
    <source>
        <dbReference type="ARBA" id="ARBA00022741"/>
    </source>
</evidence>
<dbReference type="InterPro" id="IPR044492">
    <property type="entry name" value="P_typ_ATPase_HD_dom"/>
</dbReference>
<dbReference type="SUPFAM" id="SSF81653">
    <property type="entry name" value="Calcium ATPase, transduction domain A"/>
    <property type="match status" value="1"/>
</dbReference>
<keyword evidence="11" id="KW-1185">Reference proteome</keyword>
<keyword evidence="5" id="KW-1278">Translocase</keyword>
<dbReference type="PANTHER" id="PTHR42861">
    <property type="entry name" value="CALCIUM-TRANSPORTING ATPASE"/>
    <property type="match status" value="1"/>
</dbReference>
<feature type="transmembrane region" description="Helical" evidence="8">
    <location>
        <begin position="56"/>
        <end position="86"/>
    </location>
</feature>
<feature type="transmembrane region" description="Helical" evidence="8">
    <location>
        <begin position="815"/>
        <end position="832"/>
    </location>
</feature>
<feature type="transmembrane region" description="Helical" evidence="8">
    <location>
        <begin position="274"/>
        <end position="300"/>
    </location>
</feature>
<organism evidence="10 11">
    <name type="scientific">Candidatus Enterococcus moelleringii</name>
    <dbReference type="NCBI Taxonomy" id="2815325"/>
    <lineage>
        <taxon>Bacteria</taxon>
        <taxon>Bacillati</taxon>
        <taxon>Bacillota</taxon>
        <taxon>Bacilli</taxon>
        <taxon>Lactobacillales</taxon>
        <taxon>Enterococcaceae</taxon>
        <taxon>Enterococcus</taxon>
    </lineage>
</organism>
<dbReference type="SFLD" id="SFLDF00027">
    <property type="entry name" value="p-type_atpase"/>
    <property type="match status" value="1"/>
</dbReference>
<dbReference type="RefSeq" id="WP_207671713.1">
    <property type="nucleotide sequence ID" value="NZ_JAFREM010000002.1"/>
</dbReference>
<dbReference type="Pfam" id="PF13246">
    <property type="entry name" value="Cation_ATPase"/>
    <property type="match status" value="1"/>
</dbReference>
<dbReference type="SMART" id="SM00831">
    <property type="entry name" value="Cation_ATPase_N"/>
    <property type="match status" value="1"/>
</dbReference>
<dbReference type="Pfam" id="PF00689">
    <property type="entry name" value="Cation_ATPase_C"/>
    <property type="match status" value="1"/>
</dbReference>
<dbReference type="SFLD" id="SFLDG00002">
    <property type="entry name" value="C1.7:_P-type_atpase_like"/>
    <property type="match status" value="1"/>
</dbReference>
<evidence type="ECO:0000313" key="11">
    <source>
        <dbReference type="Proteomes" id="UP000664601"/>
    </source>
</evidence>
<dbReference type="Gene3D" id="2.70.150.10">
    <property type="entry name" value="Calcium-transporting ATPase, cytoplasmic transduction domain A"/>
    <property type="match status" value="1"/>
</dbReference>
<dbReference type="InterPro" id="IPR036412">
    <property type="entry name" value="HAD-like_sf"/>
</dbReference>
<dbReference type="PROSITE" id="PS00154">
    <property type="entry name" value="ATPASE_E1_E2"/>
    <property type="match status" value="1"/>
</dbReference>
<evidence type="ECO:0000256" key="2">
    <source>
        <dbReference type="ARBA" id="ARBA00022692"/>
    </source>
</evidence>
<dbReference type="Pfam" id="PF08282">
    <property type="entry name" value="Hydrolase_3"/>
    <property type="match status" value="1"/>
</dbReference>
<dbReference type="Pfam" id="PF00122">
    <property type="entry name" value="E1-E2_ATPase"/>
    <property type="match status" value="1"/>
</dbReference>
<keyword evidence="4" id="KW-0067">ATP-binding</keyword>
<keyword evidence="6 8" id="KW-1133">Transmembrane helix</keyword>
<comment type="subcellular location">
    <subcellularLocation>
        <location evidence="1">Membrane</location>
        <topology evidence="1">Multi-pass membrane protein</topology>
    </subcellularLocation>
</comment>
<feature type="transmembrane region" description="Helical" evidence="8">
    <location>
        <begin position="753"/>
        <end position="772"/>
    </location>
</feature>
<feature type="domain" description="Cation-transporting P-type ATPase N-terminal" evidence="9">
    <location>
        <begin position="2"/>
        <end position="73"/>
    </location>
</feature>
<evidence type="ECO:0000256" key="7">
    <source>
        <dbReference type="ARBA" id="ARBA00023136"/>
    </source>
</evidence>
<keyword evidence="7 8" id="KW-0472">Membrane</keyword>
<dbReference type="Proteomes" id="UP000664601">
    <property type="component" value="Unassembled WGS sequence"/>
</dbReference>
<dbReference type="PRINTS" id="PR00120">
    <property type="entry name" value="HATPASE"/>
</dbReference>
<evidence type="ECO:0000256" key="6">
    <source>
        <dbReference type="ARBA" id="ARBA00022989"/>
    </source>
</evidence>
<evidence type="ECO:0000256" key="8">
    <source>
        <dbReference type="SAM" id="Phobius"/>
    </source>
</evidence>
<dbReference type="InterPro" id="IPR023299">
    <property type="entry name" value="ATPase_P-typ_cyto_dom_N"/>
</dbReference>
<feature type="transmembrane region" description="Helical" evidence="8">
    <location>
        <begin position="677"/>
        <end position="699"/>
    </location>
</feature>
<dbReference type="NCBIfam" id="TIGR01494">
    <property type="entry name" value="ATPase_P-type"/>
    <property type="match status" value="3"/>
</dbReference>
<dbReference type="InterPro" id="IPR006068">
    <property type="entry name" value="ATPase_P-typ_cation-transptr_C"/>
</dbReference>
<dbReference type="Gene3D" id="3.40.50.1000">
    <property type="entry name" value="HAD superfamily/HAD-like"/>
    <property type="match status" value="1"/>
</dbReference>
<keyword evidence="3" id="KW-0547">Nucleotide-binding</keyword>
<dbReference type="InterPro" id="IPR023214">
    <property type="entry name" value="HAD_sf"/>
</dbReference>